<keyword evidence="2" id="KW-1185">Reference proteome</keyword>
<dbReference type="AlphaFoldDB" id="A0A7W3Y3L8"/>
<accession>A0A7W3Y3L8</accession>
<dbReference type="EMBL" id="VKHT01001267">
    <property type="protein sequence ID" value="MBB0246984.1"/>
    <property type="molecule type" value="Genomic_DNA"/>
</dbReference>
<feature type="non-terminal residue" evidence="1">
    <location>
        <position position="329"/>
    </location>
</feature>
<dbReference type="RefSeq" id="WP_182608246.1">
    <property type="nucleotide sequence ID" value="NZ_VKHT01001267.1"/>
</dbReference>
<comment type="caution">
    <text evidence="1">The sequence shown here is derived from an EMBL/GenBank/DDBJ whole genome shotgun (WGS) entry which is preliminary data.</text>
</comment>
<organism evidence="1 2">
    <name type="scientific">Streptomyces alkaliphilus</name>
    <dbReference type="NCBI Taxonomy" id="1472722"/>
    <lineage>
        <taxon>Bacteria</taxon>
        <taxon>Bacillati</taxon>
        <taxon>Actinomycetota</taxon>
        <taxon>Actinomycetes</taxon>
        <taxon>Kitasatosporales</taxon>
        <taxon>Streptomycetaceae</taxon>
        <taxon>Streptomyces</taxon>
    </lineage>
</organism>
<protein>
    <submittedName>
        <fullName evidence="1">Uncharacterized protein</fullName>
    </submittedName>
</protein>
<sequence>MTDPQIILTYSRGRGIVAIPHGTRYKAAHQLLTSCGFREDESGVHHLPDGEPDLTRDRVASLVRLAKFYRAEVTTGSQQFIGDTAGDIAALLPGEWKARVEIYSNPHWQEDLVPWLWDSGELARVVRHERVPCAAALTDTASETTLLLIERPDRESGYLVGALSPEFFEEGHGDRHAPRGIAVPGSAASAARAITDHYLPAYRRAVHDRRLACVAEALDRIRAEHDDIGAPVPEETTARLPGRVWEEFRSVMRHAPPLLDRCRSSAPESSPDDRVLTRLIDALVDVESLDGGTSSKPPVPDALLRSAVDAWLTHGETFLRRARAAAPPT</sequence>
<name>A0A7W3Y3L8_9ACTN</name>
<dbReference type="Proteomes" id="UP000538929">
    <property type="component" value="Unassembled WGS sequence"/>
</dbReference>
<proteinExistence type="predicted"/>
<gene>
    <name evidence="1" type="ORF">FNQ90_23380</name>
</gene>
<evidence type="ECO:0000313" key="2">
    <source>
        <dbReference type="Proteomes" id="UP000538929"/>
    </source>
</evidence>
<reference evidence="2" key="1">
    <citation type="submission" date="2019-10" db="EMBL/GenBank/DDBJ databases">
        <title>Streptomyces sp. nov., a novel actinobacterium isolated from alkaline environment.</title>
        <authorList>
            <person name="Golinska P."/>
        </authorList>
    </citation>
    <scope>NUCLEOTIDE SEQUENCE [LARGE SCALE GENOMIC DNA]</scope>
    <source>
        <strain evidence="2">DSM 42118</strain>
    </source>
</reference>
<evidence type="ECO:0000313" key="1">
    <source>
        <dbReference type="EMBL" id="MBB0246984.1"/>
    </source>
</evidence>